<name>A0A7W8LMB4_9SPIR</name>
<comment type="caution">
    <text evidence="10">The sequence shown here is derived from an EMBL/GenBank/DDBJ whole genome shotgun (WGS) entry which is preliminary data.</text>
</comment>
<keyword evidence="3" id="KW-0812">Transmembrane</keyword>
<keyword evidence="2" id="KW-1134">Transmembrane beta strand</keyword>
<proteinExistence type="predicted"/>
<dbReference type="Pfam" id="PF01103">
    <property type="entry name" value="Omp85"/>
    <property type="match status" value="1"/>
</dbReference>
<evidence type="ECO:0000256" key="5">
    <source>
        <dbReference type="ARBA" id="ARBA00023136"/>
    </source>
</evidence>
<keyword evidence="6" id="KW-0998">Cell outer membrane</keyword>
<organism evidence="10 11">
    <name type="scientific">Treponema ruminis</name>
    <dbReference type="NCBI Taxonomy" id="744515"/>
    <lineage>
        <taxon>Bacteria</taxon>
        <taxon>Pseudomonadati</taxon>
        <taxon>Spirochaetota</taxon>
        <taxon>Spirochaetia</taxon>
        <taxon>Spirochaetales</taxon>
        <taxon>Treponemataceae</taxon>
        <taxon>Treponema</taxon>
    </lineage>
</organism>
<evidence type="ECO:0000259" key="9">
    <source>
        <dbReference type="PROSITE" id="PS51779"/>
    </source>
</evidence>
<dbReference type="InterPro" id="IPR039910">
    <property type="entry name" value="D15-like"/>
</dbReference>
<dbReference type="GO" id="GO:0009279">
    <property type="term" value="C:cell outer membrane"/>
    <property type="evidence" value="ECO:0007669"/>
    <property type="project" value="UniProtKB-UniRule"/>
</dbReference>
<evidence type="ECO:0000256" key="2">
    <source>
        <dbReference type="ARBA" id="ARBA00022452"/>
    </source>
</evidence>
<dbReference type="InterPro" id="IPR010827">
    <property type="entry name" value="BamA/TamA_POTRA"/>
</dbReference>
<accession>A0A7W8LMB4</accession>
<feature type="chain" id="PRO_5030662186" description="Outer membrane protein assembly factor BamA" evidence="8">
    <location>
        <begin position="26"/>
        <end position="811"/>
    </location>
</feature>
<evidence type="ECO:0000256" key="3">
    <source>
        <dbReference type="ARBA" id="ARBA00022692"/>
    </source>
</evidence>
<evidence type="ECO:0000256" key="4">
    <source>
        <dbReference type="ARBA" id="ARBA00022737"/>
    </source>
</evidence>
<dbReference type="EMBL" id="JACHFQ010000005">
    <property type="protein sequence ID" value="MBB5226218.1"/>
    <property type="molecule type" value="Genomic_DNA"/>
</dbReference>
<keyword evidence="4" id="KW-0677">Repeat</keyword>
<dbReference type="InterPro" id="IPR023707">
    <property type="entry name" value="OM_assembly_BamA"/>
</dbReference>
<dbReference type="Pfam" id="PF07244">
    <property type="entry name" value="POTRA"/>
    <property type="match status" value="5"/>
</dbReference>
<keyword evidence="8" id="KW-0732">Signal</keyword>
<feature type="signal peptide" evidence="8">
    <location>
        <begin position="1"/>
        <end position="25"/>
    </location>
</feature>
<dbReference type="NCBIfam" id="TIGR03303">
    <property type="entry name" value="OM_YaeT"/>
    <property type="match status" value="1"/>
</dbReference>
<dbReference type="AlphaFoldDB" id="A0A7W8LMB4"/>
<keyword evidence="5" id="KW-0472">Membrane</keyword>
<evidence type="ECO:0000256" key="6">
    <source>
        <dbReference type="ARBA" id="ARBA00023237"/>
    </source>
</evidence>
<evidence type="ECO:0000313" key="11">
    <source>
        <dbReference type="Proteomes" id="UP000518887"/>
    </source>
</evidence>
<dbReference type="InterPro" id="IPR034746">
    <property type="entry name" value="POTRA"/>
</dbReference>
<feature type="domain" description="POTRA" evidence="9">
    <location>
        <begin position="370"/>
        <end position="443"/>
    </location>
</feature>
<feature type="domain" description="POTRA" evidence="9">
    <location>
        <begin position="119"/>
        <end position="195"/>
    </location>
</feature>
<evidence type="ECO:0000256" key="8">
    <source>
        <dbReference type="SAM" id="SignalP"/>
    </source>
</evidence>
<sequence length="811" mass="91725">MSIRVRIAALFVSLFCLFTPVKFFAQESAAATEAASDDTWYYGAVIKSVSFKGLKSVSSKELDGVVSSYYGKKFSDELFGDMMDRIYAMDLFEDINPQALPGDVKRSTVSIIFSVKEKPSVAKIRILGNKQIRTTEIKEALSSKEKDIYVPSKISVDERAIRDHYLEKGFTNATVRSSVKETDKGVEITYTINEGRSTVIAHINFSGNKVISSKTLKKKLKLKEVGILNKGAFQESMLEADKQAILSYYANEGYIDVSIVDVPLSTEFNEKKNRDELTITFVITEGSQYTYEGISFVGNHIFDDEELQSKIKLRKGSIFNQTKFSEGCMAVADLYYENGYTANHFQQMPQKDPEKKTIFFQFIITENVRSHVENVIIKGNTKTKDHVIRREIPIESGDIFSKAKVTSGLRNLYNLQYFSAVVPDVVPGSEENLVDLIVSVEEQSTTSIEFGVTFSGVSDPDSLPFALFVKWQDSNVRGTGRSLSANSTISTSNQTLGLSYGSNWFNDLPISTSISTEISHASLASLRNKVDRNGLIDDDSYYMNYEQWKWSSGFSLGRRWTPDFAIISWSGGINGSLKNNVYDEDIWTPVDSAVSDYANTWGWQNSVWTAVSIDDRDINYDPSKGWFASQRFTWYGLTPLETEFFLRTDTKLEKYFTLLKLPITETWDFKLIFMAYSGLSLQFPKPGSGIGDSSRLYIDGMFNARGWTSIYNKVRGKAMWSNILELRMPLIPGILAVDFFGDAAVITKEPDQLQDISLSDFYCSTGPGLRFTIPQFPLRLLFANTFRFDEDKNLEWDKNWKFVLSFNITNK</sequence>
<evidence type="ECO:0000313" key="10">
    <source>
        <dbReference type="EMBL" id="MBB5226218.1"/>
    </source>
</evidence>
<dbReference type="GO" id="GO:0071709">
    <property type="term" value="P:membrane assembly"/>
    <property type="evidence" value="ECO:0007669"/>
    <property type="project" value="InterPro"/>
</dbReference>
<dbReference type="InterPro" id="IPR000184">
    <property type="entry name" value="Bac_surfAg_D15"/>
</dbReference>
<dbReference type="PANTHER" id="PTHR12815">
    <property type="entry name" value="SORTING AND ASSEMBLY MACHINERY SAMM50 PROTEIN FAMILY MEMBER"/>
    <property type="match status" value="1"/>
</dbReference>
<protein>
    <recommendedName>
        <fullName evidence="7">Outer membrane protein assembly factor BamA</fullName>
    </recommendedName>
</protein>
<evidence type="ECO:0000256" key="1">
    <source>
        <dbReference type="ARBA" id="ARBA00004370"/>
    </source>
</evidence>
<keyword evidence="11" id="KW-1185">Reference proteome</keyword>
<gene>
    <name evidence="10" type="ORF">HNP76_001591</name>
</gene>
<dbReference type="Gene3D" id="2.40.160.50">
    <property type="entry name" value="membrane protein fhac: a member of the omp85/tpsb transporter family"/>
    <property type="match status" value="1"/>
</dbReference>
<evidence type="ECO:0000256" key="7">
    <source>
        <dbReference type="NCBIfam" id="TIGR03303"/>
    </source>
</evidence>
<comment type="subcellular location">
    <subcellularLocation>
        <location evidence="1">Membrane</location>
    </subcellularLocation>
</comment>
<dbReference type="Gene3D" id="3.10.20.310">
    <property type="entry name" value="membrane protein fhac"/>
    <property type="match status" value="5"/>
</dbReference>
<dbReference type="Proteomes" id="UP000518887">
    <property type="component" value="Unassembled WGS sequence"/>
</dbReference>
<feature type="domain" description="POTRA" evidence="9">
    <location>
        <begin position="198"/>
        <end position="286"/>
    </location>
</feature>
<dbReference type="RefSeq" id="WP_184659285.1">
    <property type="nucleotide sequence ID" value="NZ_CP031518.1"/>
</dbReference>
<reference evidence="10 11" key="1">
    <citation type="submission" date="2020-08" db="EMBL/GenBank/DDBJ databases">
        <title>Genomic Encyclopedia of Type Strains, Phase IV (KMG-IV): sequencing the most valuable type-strain genomes for metagenomic binning, comparative biology and taxonomic classification.</title>
        <authorList>
            <person name="Goeker M."/>
        </authorList>
    </citation>
    <scope>NUCLEOTIDE SEQUENCE [LARGE SCALE GENOMIC DNA]</scope>
    <source>
        <strain evidence="10 11">DSM 103462</strain>
    </source>
</reference>
<dbReference type="PROSITE" id="PS51779">
    <property type="entry name" value="POTRA"/>
    <property type="match status" value="3"/>
</dbReference>
<dbReference type="PIRSF" id="PIRSF006076">
    <property type="entry name" value="OM_assembly_OMP85"/>
    <property type="match status" value="1"/>
</dbReference>
<dbReference type="PANTHER" id="PTHR12815:SF18">
    <property type="entry name" value="SORTING AND ASSEMBLY MACHINERY COMPONENT 50 HOMOLOG"/>
    <property type="match status" value="1"/>
</dbReference>